<comment type="caution">
    <text evidence="3">The sequence shown here is derived from an EMBL/GenBank/DDBJ whole genome shotgun (WGS) entry which is preliminary data.</text>
</comment>
<dbReference type="EMBL" id="JACGCM010000309">
    <property type="protein sequence ID" value="KAF6173895.1"/>
    <property type="molecule type" value="Genomic_DNA"/>
</dbReference>
<organism evidence="3 4">
    <name type="scientific">Kingdonia uniflora</name>
    <dbReference type="NCBI Taxonomy" id="39325"/>
    <lineage>
        <taxon>Eukaryota</taxon>
        <taxon>Viridiplantae</taxon>
        <taxon>Streptophyta</taxon>
        <taxon>Embryophyta</taxon>
        <taxon>Tracheophyta</taxon>
        <taxon>Spermatophyta</taxon>
        <taxon>Magnoliopsida</taxon>
        <taxon>Ranunculales</taxon>
        <taxon>Circaeasteraceae</taxon>
        <taxon>Kingdonia</taxon>
    </lineage>
</organism>
<dbReference type="GO" id="GO:0006303">
    <property type="term" value="P:double-strand break repair via nonhomologous end joining"/>
    <property type="evidence" value="ECO:0007669"/>
    <property type="project" value="TreeGrafter"/>
</dbReference>
<accession>A0A7J7P387</accession>
<sequence length="384" mass="43305">MQNILADRCILDGKMLVWDTSNNRFADFGSNQEIAKAAREGLDSDRQLCCILWVILIFQKVVYAFSKSGSTISSRDEGIVLKDLNSKWELSDWSTKWLKWKPDYVRTSSDLDVLIIGCRGGEVAQFLVGLGEGSGPNTYPRRFISFCRVGTGLSDDELDALVTKLKPYFRKNEYPKKTPSYYEVTNCSKERPDVWIESPKKSIILSITRDIQTIRSEVFAAPYSLRFPRIDRKKNSAKPSSVIRVDVWVKAHTKANGELSNEEVAKNLAQSVSEVRSIADDEVLQTQMSTPQTQCKRKTKDTNCKLLSWKGSKVVVAHAQWVTEDPKCMLHNQILGPNVCKIVVTNVVNPSFLLWMATGDATTIGSALKSFIAWPKKYVVMKDD</sequence>
<dbReference type="PANTHER" id="PTHR45997">
    <property type="entry name" value="DNA LIGASE 4"/>
    <property type="match status" value="1"/>
</dbReference>
<evidence type="ECO:0000313" key="4">
    <source>
        <dbReference type="Proteomes" id="UP000541444"/>
    </source>
</evidence>
<dbReference type="GO" id="GO:0005524">
    <property type="term" value="F:ATP binding"/>
    <property type="evidence" value="ECO:0007669"/>
    <property type="project" value="InterPro"/>
</dbReference>
<dbReference type="OrthoDB" id="151490at2759"/>
<dbReference type="Gene3D" id="3.30.470.30">
    <property type="entry name" value="DNA ligase/mRNA capping enzyme"/>
    <property type="match status" value="2"/>
</dbReference>
<evidence type="ECO:0000256" key="1">
    <source>
        <dbReference type="ARBA" id="ARBA00022598"/>
    </source>
</evidence>
<name>A0A7J7P387_9MAGN</name>
<protein>
    <recommendedName>
        <fullName evidence="2">ATP-dependent DNA ligase family profile domain-containing protein</fullName>
    </recommendedName>
</protein>
<dbReference type="InterPro" id="IPR012310">
    <property type="entry name" value="DNA_ligase_ATP-dep_cent"/>
</dbReference>
<dbReference type="AlphaFoldDB" id="A0A7J7P387"/>
<evidence type="ECO:0000313" key="3">
    <source>
        <dbReference type="EMBL" id="KAF6173895.1"/>
    </source>
</evidence>
<dbReference type="Pfam" id="PF26133">
    <property type="entry name" value="DUF8039"/>
    <property type="match status" value="1"/>
</dbReference>
<dbReference type="Pfam" id="PF04679">
    <property type="entry name" value="DNA_ligase_A_C"/>
    <property type="match status" value="1"/>
</dbReference>
<dbReference type="GO" id="GO:0006297">
    <property type="term" value="P:nucleotide-excision repair, DNA gap filling"/>
    <property type="evidence" value="ECO:0007669"/>
    <property type="project" value="TreeGrafter"/>
</dbReference>
<dbReference type="Proteomes" id="UP000541444">
    <property type="component" value="Unassembled WGS sequence"/>
</dbReference>
<dbReference type="InterPro" id="IPR058352">
    <property type="entry name" value="DUF8039"/>
</dbReference>
<dbReference type="SUPFAM" id="SSF56091">
    <property type="entry name" value="DNA ligase/mRNA capping enzyme, catalytic domain"/>
    <property type="match status" value="1"/>
</dbReference>
<dbReference type="GO" id="GO:0003677">
    <property type="term" value="F:DNA binding"/>
    <property type="evidence" value="ECO:0007669"/>
    <property type="project" value="InterPro"/>
</dbReference>
<dbReference type="Gene3D" id="2.40.50.140">
    <property type="entry name" value="Nucleic acid-binding proteins"/>
    <property type="match status" value="1"/>
</dbReference>
<dbReference type="InterPro" id="IPR029710">
    <property type="entry name" value="LIG4"/>
</dbReference>
<dbReference type="GO" id="GO:0032807">
    <property type="term" value="C:DNA ligase IV complex"/>
    <property type="evidence" value="ECO:0007669"/>
    <property type="project" value="TreeGrafter"/>
</dbReference>
<dbReference type="PROSITE" id="PS50160">
    <property type="entry name" value="DNA_LIGASE_A3"/>
    <property type="match status" value="1"/>
</dbReference>
<dbReference type="GO" id="GO:0003910">
    <property type="term" value="F:DNA ligase (ATP) activity"/>
    <property type="evidence" value="ECO:0007669"/>
    <property type="project" value="InterPro"/>
</dbReference>
<reference evidence="3 4" key="1">
    <citation type="journal article" date="2020" name="IScience">
        <title>Genome Sequencing of the Endangered Kingdonia uniflora (Circaeasteraceae, Ranunculales) Reveals Potential Mechanisms of Evolutionary Specialization.</title>
        <authorList>
            <person name="Sun Y."/>
            <person name="Deng T."/>
            <person name="Zhang A."/>
            <person name="Moore M.J."/>
            <person name="Landis J.B."/>
            <person name="Lin N."/>
            <person name="Zhang H."/>
            <person name="Zhang X."/>
            <person name="Huang J."/>
            <person name="Zhang X."/>
            <person name="Sun H."/>
            <person name="Wang H."/>
        </authorList>
    </citation>
    <scope>NUCLEOTIDE SEQUENCE [LARGE SCALE GENOMIC DNA]</scope>
    <source>
        <strain evidence="3">TB1705</strain>
        <tissue evidence="3">Leaf</tissue>
    </source>
</reference>
<dbReference type="InterPro" id="IPR012309">
    <property type="entry name" value="DNA_ligase_ATP-dep_C"/>
</dbReference>
<dbReference type="FunFam" id="2.40.50.140:FF:000173">
    <property type="entry name" value="DNA ligase"/>
    <property type="match status" value="1"/>
</dbReference>
<dbReference type="PANTHER" id="PTHR45997:SF1">
    <property type="entry name" value="DNA LIGASE 4"/>
    <property type="match status" value="1"/>
</dbReference>
<dbReference type="SUPFAM" id="SSF50249">
    <property type="entry name" value="Nucleic acid-binding proteins"/>
    <property type="match status" value="1"/>
</dbReference>
<keyword evidence="4" id="KW-1185">Reference proteome</keyword>
<keyword evidence="1" id="KW-0436">Ligase</keyword>
<feature type="domain" description="ATP-dependent DNA ligase family profile" evidence="2">
    <location>
        <begin position="71"/>
        <end position="132"/>
    </location>
</feature>
<evidence type="ECO:0000259" key="2">
    <source>
        <dbReference type="PROSITE" id="PS50160"/>
    </source>
</evidence>
<proteinExistence type="predicted"/>
<dbReference type="GO" id="GO:0006310">
    <property type="term" value="P:DNA recombination"/>
    <property type="evidence" value="ECO:0007669"/>
    <property type="project" value="InterPro"/>
</dbReference>
<gene>
    <name evidence="3" type="ORF">GIB67_039846</name>
</gene>
<dbReference type="InterPro" id="IPR012340">
    <property type="entry name" value="NA-bd_OB-fold"/>
</dbReference>